<proteinExistence type="predicted"/>
<dbReference type="AlphaFoldDB" id="A0A1H0X4I2"/>
<dbReference type="EMBL" id="FNIX01000034">
    <property type="protein sequence ID" value="SDP97800.1"/>
    <property type="molecule type" value="Genomic_DNA"/>
</dbReference>
<dbReference type="RefSeq" id="WP_090105282.1">
    <property type="nucleotide sequence ID" value="NZ_FNIX01000034.1"/>
</dbReference>
<sequence length="105" mass="11845">MSLVIIGHVRCEGRSFTVTFEGPNADSIAVDYINRRYSIINSASGFCDVTFHEPEDDNGRPVEVPDTVHRALYPLEYALCPHNMSLANCYGPDHWCRPEEIAMGW</sequence>
<accession>A0A1H0X4I2</accession>
<dbReference type="Proteomes" id="UP000199691">
    <property type="component" value="Unassembled WGS sequence"/>
</dbReference>
<dbReference type="OrthoDB" id="9963224at2"/>
<evidence type="ECO:0000313" key="1">
    <source>
        <dbReference type="EMBL" id="SDP97800.1"/>
    </source>
</evidence>
<name>A0A1H0X4I2_9PSEU</name>
<evidence type="ECO:0000313" key="2">
    <source>
        <dbReference type="Proteomes" id="UP000199691"/>
    </source>
</evidence>
<reference evidence="2" key="1">
    <citation type="submission" date="2016-10" db="EMBL/GenBank/DDBJ databases">
        <authorList>
            <person name="Varghese N."/>
            <person name="Submissions S."/>
        </authorList>
    </citation>
    <scope>NUCLEOTIDE SEQUENCE [LARGE SCALE GENOMIC DNA]</scope>
    <source>
        <strain evidence="2">CGMCC 4.6609</strain>
    </source>
</reference>
<protein>
    <submittedName>
        <fullName evidence="1">Uncharacterized protein</fullName>
    </submittedName>
</protein>
<gene>
    <name evidence="1" type="ORF">SAMN05421507_1348</name>
</gene>
<organism evidence="1 2">
    <name type="scientific">Lentzea jiangxiensis</name>
    <dbReference type="NCBI Taxonomy" id="641025"/>
    <lineage>
        <taxon>Bacteria</taxon>
        <taxon>Bacillati</taxon>
        <taxon>Actinomycetota</taxon>
        <taxon>Actinomycetes</taxon>
        <taxon>Pseudonocardiales</taxon>
        <taxon>Pseudonocardiaceae</taxon>
        <taxon>Lentzea</taxon>
    </lineage>
</organism>
<keyword evidence="2" id="KW-1185">Reference proteome</keyword>